<dbReference type="InterPro" id="IPR011992">
    <property type="entry name" value="EF-hand-dom_pair"/>
</dbReference>
<dbReference type="STRING" id="3088.A0A383W5G8"/>
<dbReference type="Proteomes" id="UP000256970">
    <property type="component" value="Unassembled WGS sequence"/>
</dbReference>
<dbReference type="GO" id="GO:0005509">
    <property type="term" value="F:calcium ion binding"/>
    <property type="evidence" value="ECO:0007669"/>
    <property type="project" value="InterPro"/>
</dbReference>
<evidence type="ECO:0000313" key="1">
    <source>
        <dbReference type="EMBL" id="SZX72389.1"/>
    </source>
</evidence>
<proteinExistence type="predicted"/>
<dbReference type="InterPro" id="IPR018247">
    <property type="entry name" value="EF_Hand_1_Ca_BS"/>
</dbReference>
<dbReference type="InterPro" id="IPR002048">
    <property type="entry name" value="EF_hand_dom"/>
</dbReference>
<dbReference type="SUPFAM" id="SSF47473">
    <property type="entry name" value="EF-hand"/>
    <property type="match status" value="1"/>
</dbReference>
<sequence length="194" mass="21772">MASAAARERYARKNEAEDLTRAFNALDRKGDGKLDPEELQALFSALGHKPKRGEVEDLIWEVDEDCDGCISWQEFQRLYHRCRQDSTGYEPRGLFNVVEFVMNDKSGSGCISLEEALQIMYLRHGRAELDAKLEEVFGTADLNSGKTLSLTEFLACLHQNQVKQLLNRVTAKNYRPGATGVQQGSSPSSTLKEQ</sequence>
<dbReference type="GO" id="GO:0043226">
    <property type="term" value="C:organelle"/>
    <property type="evidence" value="ECO:0007669"/>
    <property type="project" value="UniProtKB-ARBA"/>
</dbReference>
<dbReference type="PANTHER" id="PTHR23050">
    <property type="entry name" value="CALCIUM BINDING PROTEIN"/>
    <property type="match status" value="1"/>
</dbReference>
<name>A0A383W5G8_TETOB</name>
<dbReference type="EMBL" id="FNXT01001132">
    <property type="protein sequence ID" value="SZX72389.1"/>
    <property type="molecule type" value="Genomic_DNA"/>
</dbReference>
<dbReference type="FunFam" id="1.10.238.10:FF:000178">
    <property type="entry name" value="Calmodulin-2 A"/>
    <property type="match status" value="1"/>
</dbReference>
<protein>
    <submittedName>
        <fullName evidence="1">Uncharacterized protein</fullName>
    </submittedName>
</protein>
<dbReference type="PROSITE" id="PS50222">
    <property type="entry name" value="EF_HAND_2"/>
    <property type="match status" value="3"/>
</dbReference>
<dbReference type="InterPro" id="IPR050145">
    <property type="entry name" value="Centrin_CML-like"/>
</dbReference>
<reference evidence="1 2" key="1">
    <citation type="submission" date="2016-10" db="EMBL/GenBank/DDBJ databases">
        <authorList>
            <person name="Cai Z."/>
        </authorList>
    </citation>
    <scope>NUCLEOTIDE SEQUENCE [LARGE SCALE GENOMIC DNA]</scope>
</reference>
<dbReference type="Pfam" id="PF13499">
    <property type="entry name" value="EF-hand_7"/>
    <property type="match status" value="1"/>
</dbReference>
<dbReference type="AlphaFoldDB" id="A0A383W5G8"/>
<dbReference type="Gene3D" id="1.10.238.10">
    <property type="entry name" value="EF-hand"/>
    <property type="match status" value="2"/>
</dbReference>
<gene>
    <name evidence="1" type="ORF">BQ4739_LOCUS12570</name>
</gene>
<dbReference type="SMART" id="SM00054">
    <property type="entry name" value="EFh"/>
    <property type="match status" value="3"/>
</dbReference>
<dbReference type="PROSITE" id="PS00018">
    <property type="entry name" value="EF_HAND_1"/>
    <property type="match status" value="2"/>
</dbReference>
<accession>A0A383W5G8</accession>
<evidence type="ECO:0000313" key="2">
    <source>
        <dbReference type="Proteomes" id="UP000256970"/>
    </source>
</evidence>
<keyword evidence="2" id="KW-1185">Reference proteome</keyword>
<dbReference type="CDD" id="cd00051">
    <property type="entry name" value="EFh"/>
    <property type="match status" value="1"/>
</dbReference>
<organism evidence="1 2">
    <name type="scientific">Tetradesmus obliquus</name>
    <name type="common">Green alga</name>
    <name type="synonym">Acutodesmus obliquus</name>
    <dbReference type="NCBI Taxonomy" id="3088"/>
    <lineage>
        <taxon>Eukaryota</taxon>
        <taxon>Viridiplantae</taxon>
        <taxon>Chlorophyta</taxon>
        <taxon>core chlorophytes</taxon>
        <taxon>Chlorophyceae</taxon>
        <taxon>CS clade</taxon>
        <taxon>Sphaeropleales</taxon>
        <taxon>Scenedesmaceae</taxon>
        <taxon>Tetradesmus</taxon>
    </lineage>
</organism>